<dbReference type="GO" id="GO:0016020">
    <property type="term" value="C:membrane"/>
    <property type="evidence" value="ECO:0007669"/>
    <property type="project" value="InterPro"/>
</dbReference>
<gene>
    <name evidence="2" type="ORF">F0A17_08485</name>
</gene>
<dbReference type="InterPro" id="IPR016174">
    <property type="entry name" value="Di-haem_cyt_TM"/>
</dbReference>
<dbReference type="GO" id="GO:0022904">
    <property type="term" value="P:respiratory electron transport chain"/>
    <property type="evidence" value="ECO:0007669"/>
    <property type="project" value="InterPro"/>
</dbReference>
<keyword evidence="3" id="KW-1185">Reference proteome</keyword>
<evidence type="ECO:0000256" key="1">
    <source>
        <dbReference type="SAM" id="Phobius"/>
    </source>
</evidence>
<keyword evidence="1" id="KW-1133">Transmembrane helix</keyword>
<dbReference type="RefSeq" id="WP_149327909.1">
    <property type="nucleotide sequence ID" value="NZ_VTPY01000003.1"/>
</dbReference>
<evidence type="ECO:0000313" key="3">
    <source>
        <dbReference type="Proteomes" id="UP000486760"/>
    </source>
</evidence>
<evidence type="ECO:0000313" key="2">
    <source>
        <dbReference type="EMBL" id="KAA0012955.1"/>
    </source>
</evidence>
<accession>A0A7V7G431</accession>
<dbReference type="AlphaFoldDB" id="A0A7V7G431"/>
<keyword evidence="1" id="KW-0472">Membrane</keyword>
<comment type="caution">
    <text evidence="2">The sequence shown here is derived from an EMBL/GenBank/DDBJ whole genome shotgun (WGS) entry which is preliminary data.</text>
</comment>
<dbReference type="SUPFAM" id="SSF81342">
    <property type="entry name" value="Transmembrane di-heme cytochromes"/>
    <property type="match status" value="1"/>
</dbReference>
<protein>
    <submittedName>
        <fullName evidence="2">Uncharacterized protein</fullName>
    </submittedName>
</protein>
<feature type="transmembrane region" description="Helical" evidence="1">
    <location>
        <begin position="35"/>
        <end position="58"/>
    </location>
</feature>
<organism evidence="2 3">
    <name type="scientific">Billgrantia pellis</name>
    <dbReference type="NCBI Taxonomy" id="2606936"/>
    <lineage>
        <taxon>Bacteria</taxon>
        <taxon>Pseudomonadati</taxon>
        <taxon>Pseudomonadota</taxon>
        <taxon>Gammaproteobacteria</taxon>
        <taxon>Oceanospirillales</taxon>
        <taxon>Halomonadaceae</taxon>
        <taxon>Billgrantia</taxon>
    </lineage>
</organism>
<dbReference type="EMBL" id="VTPY01000003">
    <property type="protein sequence ID" value="KAA0012955.1"/>
    <property type="molecule type" value="Genomic_DNA"/>
</dbReference>
<proteinExistence type="predicted"/>
<dbReference type="Proteomes" id="UP000486760">
    <property type="component" value="Unassembled WGS sequence"/>
</dbReference>
<reference evidence="2 3" key="1">
    <citation type="submission" date="2019-08" db="EMBL/GenBank/DDBJ databases">
        <title>Bioinformatics analysis of the strain L3 and L5.</title>
        <authorList>
            <person name="Li X."/>
        </authorList>
    </citation>
    <scope>NUCLEOTIDE SEQUENCE [LARGE SCALE GENOMIC DNA]</scope>
    <source>
        <strain evidence="2 3">L5</strain>
    </source>
</reference>
<sequence>MNRRSPHPSPWRDTPDRHGRVSRILHWLTAGQVTLLFAVTLAWLLLILIVGHVLLALAHRLWREDAVFSRLTGPLEHRGHAPAHPDAHRAG</sequence>
<name>A0A7V7G431_9GAMM</name>
<keyword evidence="1" id="KW-0812">Transmembrane</keyword>